<evidence type="ECO:0000256" key="1">
    <source>
        <dbReference type="ARBA" id="ARBA00007074"/>
    </source>
</evidence>
<dbReference type="RefSeq" id="WP_235809512.1">
    <property type="nucleotide sequence ID" value="NZ_AYYY01000063.1"/>
</dbReference>
<comment type="caution">
    <text evidence="11">The sequence shown here is derived from an EMBL/GenBank/DDBJ whole genome shotgun (WGS) entry which is preliminary data.</text>
</comment>
<dbReference type="SUPFAM" id="SSF54001">
    <property type="entry name" value="Cysteine proteinases"/>
    <property type="match status" value="1"/>
</dbReference>
<dbReference type="Gene3D" id="3.10.350.10">
    <property type="entry name" value="LysM domain"/>
    <property type="match status" value="1"/>
</dbReference>
<evidence type="ECO:0000256" key="5">
    <source>
        <dbReference type="ARBA" id="ARBA00022801"/>
    </source>
</evidence>
<dbReference type="InterPro" id="IPR000064">
    <property type="entry name" value="NLP_P60_dom"/>
</dbReference>
<feature type="region of interest" description="Disordered" evidence="7">
    <location>
        <begin position="150"/>
        <end position="193"/>
    </location>
</feature>
<dbReference type="STRING" id="1423813.FC26_GL000501"/>
<dbReference type="InterPro" id="IPR018392">
    <property type="entry name" value="LysM"/>
</dbReference>
<dbReference type="InterPro" id="IPR051202">
    <property type="entry name" value="Peptidase_C40"/>
</dbReference>
<keyword evidence="3 8" id="KW-0732">Signal</keyword>
<dbReference type="SUPFAM" id="SSF54106">
    <property type="entry name" value="LysM domain"/>
    <property type="match status" value="1"/>
</dbReference>
<dbReference type="PANTHER" id="PTHR47053">
    <property type="entry name" value="MUREIN DD-ENDOPEPTIDASE MEPH-RELATED"/>
    <property type="match status" value="1"/>
</dbReference>
<reference evidence="11 12" key="1">
    <citation type="journal article" date="2015" name="Genome Announc.">
        <title>Expanding the biotechnology potential of lactobacilli through comparative genomics of 213 strains and associated genera.</title>
        <authorList>
            <person name="Sun Z."/>
            <person name="Harris H.M."/>
            <person name="McCann A."/>
            <person name="Guo C."/>
            <person name="Argimon S."/>
            <person name="Zhang W."/>
            <person name="Yang X."/>
            <person name="Jeffery I.B."/>
            <person name="Cooney J.C."/>
            <person name="Kagawa T.F."/>
            <person name="Liu W."/>
            <person name="Song Y."/>
            <person name="Salvetti E."/>
            <person name="Wrobel A."/>
            <person name="Rasinkangas P."/>
            <person name="Parkhill J."/>
            <person name="Rea M.C."/>
            <person name="O'Sullivan O."/>
            <person name="Ritari J."/>
            <person name="Douillard F.P."/>
            <person name="Paul Ross R."/>
            <person name="Yang R."/>
            <person name="Briner A.E."/>
            <person name="Felis G.E."/>
            <person name="de Vos W.M."/>
            <person name="Barrangou R."/>
            <person name="Klaenhammer T.R."/>
            <person name="Caufield P.W."/>
            <person name="Cui Y."/>
            <person name="Zhang H."/>
            <person name="O'Toole P.W."/>
        </authorList>
    </citation>
    <scope>NUCLEOTIDE SEQUENCE [LARGE SCALE GENOMIC DNA]</scope>
    <source>
        <strain evidence="11 12">DSM 20634</strain>
    </source>
</reference>
<comment type="similarity">
    <text evidence="1">Belongs to the peptidase C40 family.</text>
</comment>
<organism evidence="11 12">
    <name type="scientific">Paucilactobacillus vaccinostercus DSM 20634</name>
    <dbReference type="NCBI Taxonomy" id="1423813"/>
    <lineage>
        <taxon>Bacteria</taxon>
        <taxon>Bacillati</taxon>
        <taxon>Bacillota</taxon>
        <taxon>Bacilli</taxon>
        <taxon>Lactobacillales</taxon>
        <taxon>Lactobacillaceae</taxon>
        <taxon>Paucilactobacillus</taxon>
    </lineage>
</organism>
<keyword evidence="12" id="KW-1185">Reference proteome</keyword>
<keyword evidence="5" id="KW-0378">Hydrolase</keyword>
<keyword evidence="6" id="KW-0788">Thiol protease</keyword>
<name>A0A0R2A0A8_9LACO</name>
<evidence type="ECO:0000256" key="2">
    <source>
        <dbReference type="ARBA" id="ARBA00022670"/>
    </source>
</evidence>
<dbReference type="GO" id="GO:0008234">
    <property type="term" value="F:cysteine-type peptidase activity"/>
    <property type="evidence" value="ECO:0007669"/>
    <property type="project" value="UniProtKB-KW"/>
</dbReference>
<dbReference type="PROSITE" id="PS51935">
    <property type="entry name" value="NLPC_P60"/>
    <property type="match status" value="1"/>
</dbReference>
<proteinExistence type="inferred from homology"/>
<dbReference type="Gene3D" id="3.90.1720.10">
    <property type="entry name" value="endopeptidase domain like (from Nostoc punctiforme)"/>
    <property type="match status" value="1"/>
</dbReference>
<feature type="domain" description="NlpC/P60" evidence="10">
    <location>
        <begin position="186"/>
        <end position="306"/>
    </location>
</feature>
<feature type="domain" description="LysM" evidence="9">
    <location>
        <begin position="32"/>
        <end position="76"/>
    </location>
</feature>
<protein>
    <submittedName>
        <fullName evidence="11">NLP P60 protein</fullName>
    </submittedName>
</protein>
<evidence type="ECO:0000256" key="6">
    <source>
        <dbReference type="ARBA" id="ARBA00022807"/>
    </source>
</evidence>
<keyword evidence="2" id="KW-0645">Protease</keyword>
<sequence>MIIIKSAAKKTLIGTLGAAALFVGGTQVAQADSLQIQSGDTVWAYSQKYHVSIDSIIKANKLADANLIVAGQSLNIPGVQTGSVSAASSAVTTSAASTAVTSTTATSATVASSATASSAVATSSAVVASSAVATSSAATSSVAASSAATTQSAATQSSTTTQTGTVQASATTQSSSTTVARSTQQSTAPAATSASTATGNWNAYLGQAYSYGNLDCSGLVQRVYGSRVNGRTTYTQQTTGAHNYNVYSAPKGALVFFVSDGAPESAPYHVGISNGDGTFTHAPKTGDVVKVTSMKYYTPSYYVMPR</sequence>
<evidence type="ECO:0000256" key="8">
    <source>
        <dbReference type="SAM" id="SignalP"/>
    </source>
</evidence>
<dbReference type="Proteomes" id="UP000051733">
    <property type="component" value="Unassembled WGS sequence"/>
</dbReference>
<evidence type="ECO:0000259" key="9">
    <source>
        <dbReference type="PROSITE" id="PS51782"/>
    </source>
</evidence>
<dbReference type="InterPro" id="IPR036779">
    <property type="entry name" value="LysM_dom_sf"/>
</dbReference>
<accession>A0A0R2A0A8</accession>
<dbReference type="EMBL" id="AYYY01000063">
    <property type="protein sequence ID" value="KRM60413.1"/>
    <property type="molecule type" value="Genomic_DNA"/>
</dbReference>
<evidence type="ECO:0000313" key="12">
    <source>
        <dbReference type="Proteomes" id="UP000051733"/>
    </source>
</evidence>
<keyword evidence="4" id="KW-0677">Repeat</keyword>
<dbReference type="PROSITE" id="PS51782">
    <property type="entry name" value="LYSM"/>
    <property type="match status" value="1"/>
</dbReference>
<evidence type="ECO:0000256" key="3">
    <source>
        <dbReference type="ARBA" id="ARBA00022729"/>
    </source>
</evidence>
<evidence type="ECO:0000256" key="4">
    <source>
        <dbReference type="ARBA" id="ARBA00022737"/>
    </source>
</evidence>
<evidence type="ECO:0000259" key="10">
    <source>
        <dbReference type="PROSITE" id="PS51935"/>
    </source>
</evidence>
<evidence type="ECO:0000313" key="11">
    <source>
        <dbReference type="EMBL" id="KRM60413.1"/>
    </source>
</evidence>
<dbReference type="PANTHER" id="PTHR47053:SF1">
    <property type="entry name" value="MUREIN DD-ENDOPEPTIDASE MEPH-RELATED"/>
    <property type="match status" value="1"/>
</dbReference>
<feature type="chain" id="PRO_5006414669" evidence="8">
    <location>
        <begin position="32"/>
        <end position="306"/>
    </location>
</feature>
<dbReference type="PATRIC" id="fig|1423813.3.peg.511"/>
<dbReference type="GO" id="GO:0006508">
    <property type="term" value="P:proteolysis"/>
    <property type="evidence" value="ECO:0007669"/>
    <property type="project" value="UniProtKB-KW"/>
</dbReference>
<dbReference type="Pfam" id="PF01476">
    <property type="entry name" value="LysM"/>
    <property type="match status" value="1"/>
</dbReference>
<dbReference type="InterPro" id="IPR038765">
    <property type="entry name" value="Papain-like_cys_pep_sf"/>
</dbReference>
<feature type="signal peptide" evidence="8">
    <location>
        <begin position="1"/>
        <end position="31"/>
    </location>
</feature>
<gene>
    <name evidence="11" type="ORF">FC26_GL000501</name>
</gene>
<evidence type="ECO:0000256" key="7">
    <source>
        <dbReference type="SAM" id="MobiDB-lite"/>
    </source>
</evidence>
<dbReference type="SMART" id="SM00257">
    <property type="entry name" value="LysM"/>
    <property type="match status" value="1"/>
</dbReference>
<dbReference type="CDD" id="cd00118">
    <property type="entry name" value="LysM"/>
    <property type="match status" value="1"/>
</dbReference>
<dbReference type="Pfam" id="PF00877">
    <property type="entry name" value="NLPC_P60"/>
    <property type="match status" value="1"/>
</dbReference>
<dbReference type="AlphaFoldDB" id="A0A0R2A0A8"/>